<sequence>MQGQTLAGDWHGTLDFSGMKLRLVFHIEEADGNYTATMDSPDQGASGIPVEKVSLTDQEVEINLPKLGISYKGELDAAGSRITGNFQQGGAVIPLELGREAQEKPVIKRPQEPEGPLPYREEEVTYDNAEAEGVTLAGTLSLPVGDGPFPAVILISGSGPQDRNEELLGHKPFLVIADHFTRTGIAVLRFDDRGVAGSTGDFKAATSQDFASDVRAGISFLQKRTEIDRQHIGLVGHSEGGLIAPIVAADNPDVDFIVMMAGPGVNGTEILLLQQQLIARAEGASEEEIERTRKASMKMYEDIRKTKDLERTKKELVEYVKKELDRLSEQEKSGLGDLDKLAKQQVETLSGPWFRYFLSYDPQPTLKKVSCPVLAINGSKDLQVDAEQNIPMIEKALKAGGNKQFTTRVLPGLNHLFQHSETGRSSEYGQLEETFAPEALDLMTDWIREQVE</sequence>
<evidence type="ECO:0000259" key="1">
    <source>
        <dbReference type="Pfam" id="PF02129"/>
    </source>
</evidence>
<evidence type="ECO:0000313" key="2">
    <source>
        <dbReference type="EMBL" id="PHN05534.1"/>
    </source>
</evidence>
<dbReference type="RefSeq" id="WP_099151111.1">
    <property type="nucleotide sequence ID" value="NZ_PDUD01000021.1"/>
</dbReference>
<evidence type="ECO:0000313" key="3">
    <source>
        <dbReference type="Proteomes" id="UP000223913"/>
    </source>
</evidence>
<protein>
    <submittedName>
        <fullName evidence="2">Alpha/beta hydrolase</fullName>
    </submittedName>
</protein>
<dbReference type="PANTHER" id="PTHR43265">
    <property type="entry name" value="ESTERASE ESTD"/>
    <property type="match status" value="1"/>
</dbReference>
<organism evidence="2 3">
    <name type="scientific">Flavilitoribacter nigricans (strain ATCC 23147 / DSM 23189 / NBRC 102662 / NCIMB 1420 / SS-2)</name>
    <name type="common">Lewinella nigricans</name>
    <dbReference type="NCBI Taxonomy" id="1122177"/>
    <lineage>
        <taxon>Bacteria</taxon>
        <taxon>Pseudomonadati</taxon>
        <taxon>Bacteroidota</taxon>
        <taxon>Saprospiria</taxon>
        <taxon>Saprospirales</taxon>
        <taxon>Lewinellaceae</taxon>
        <taxon>Flavilitoribacter</taxon>
    </lineage>
</organism>
<dbReference type="PANTHER" id="PTHR43265:SF1">
    <property type="entry name" value="ESTERASE ESTD"/>
    <property type="match status" value="1"/>
</dbReference>
<dbReference type="SUPFAM" id="SSF53474">
    <property type="entry name" value="alpha/beta-Hydrolases"/>
    <property type="match status" value="1"/>
</dbReference>
<gene>
    <name evidence="2" type="ORF">CRP01_16205</name>
</gene>
<name>A0A2D0NAK1_FLAN2</name>
<dbReference type="AlphaFoldDB" id="A0A2D0NAK1"/>
<keyword evidence="3" id="KW-1185">Reference proteome</keyword>
<dbReference type="InterPro" id="IPR000383">
    <property type="entry name" value="Xaa-Pro-like_dom"/>
</dbReference>
<feature type="domain" description="Xaa-Pro dipeptidyl-peptidase-like" evidence="1">
    <location>
        <begin position="133"/>
        <end position="395"/>
    </location>
</feature>
<proteinExistence type="predicted"/>
<dbReference type="InterPro" id="IPR053145">
    <property type="entry name" value="AB_hydrolase_Est10"/>
</dbReference>
<dbReference type="OrthoDB" id="9809549at2"/>
<accession>A0A2D0NAK1</accession>
<dbReference type="Pfam" id="PF02129">
    <property type="entry name" value="Peptidase_S15"/>
    <property type="match status" value="1"/>
</dbReference>
<comment type="caution">
    <text evidence="2">The sequence shown here is derived from an EMBL/GenBank/DDBJ whole genome shotgun (WGS) entry which is preliminary data.</text>
</comment>
<reference evidence="2 3" key="1">
    <citation type="submission" date="2017-10" db="EMBL/GenBank/DDBJ databases">
        <title>The draft genome sequence of Lewinella nigricans NBRC 102662.</title>
        <authorList>
            <person name="Wang K."/>
        </authorList>
    </citation>
    <scope>NUCLEOTIDE SEQUENCE [LARGE SCALE GENOMIC DNA]</scope>
    <source>
        <strain evidence="2 3">NBRC 102662</strain>
    </source>
</reference>
<dbReference type="EMBL" id="PDUD01000021">
    <property type="protein sequence ID" value="PHN05534.1"/>
    <property type="molecule type" value="Genomic_DNA"/>
</dbReference>
<dbReference type="InterPro" id="IPR029058">
    <property type="entry name" value="AB_hydrolase_fold"/>
</dbReference>
<keyword evidence="2" id="KW-0378">Hydrolase</keyword>
<dbReference type="GO" id="GO:0052689">
    <property type="term" value="F:carboxylic ester hydrolase activity"/>
    <property type="evidence" value="ECO:0007669"/>
    <property type="project" value="TreeGrafter"/>
</dbReference>
<dbReference type="Proteomes" id="UP000223913">
    <property type="component" value="Unassembled WGS sequence"/>
</dbReference>
<dbReference type="Gene3D" id="3.40.50.1820">
    <property type="entry name" value="alpha/beta hydrolase"/>
    <property type="match status" value="1"/>
</dbReference>